<name>A0A2P2PNW6_RHIMU</name>
<dbReference type="AlphaFoldDB" id="A0A2P2PNW6"/>
<dbReference type="EMBL" id="GGEC01075966">
    <property type="protein sequence ID" value="MBX56450.1"/>
    <property type="molecule type" value="Transcribed_RNA"/>
</dbReference>
<proteinExistence type="predicted"/>
<protein>
    <submittedName>
        <fullName evidence="1">Uncharacterized protein</fullName>
    </submittedName>
</protein>
<evidence type="ECO:0000313" key="1">
    <source>
        <dbReference type="EMBL" id="MBX56450.1"/>
    </source>
</evidence>
<reference evidence="1" key="1">
    <citation type="submission" date="2018-02" db="EMBL/GenBank/DDBJ databases">
        <title>Rhizophora mucronata_Transcriptome.</title>
        <authorList>
            <person name="Meera S.P."/>
            <person name="Sreeshan A."/>
            <person name="Augustine A."/>
        </authorList>
    </citation>
    <scope>NUCLEOTIDE SEQUENCE</scope>
    <source>
        <tissue evidence="1">Leaf</tissue>
    </source>
</reference>
<sequence>MERKNHRFNSVGKHQILKTKQLIRPRSTWSTY</sequence>
<accession>A0A2P2PNW6</accession>
<organism evidence="1">
    <name type="scientific">Rhizophora mucronata</name>
    <name type="common">Asiatic mangrove</name>
    <dbReference type="NCBI Taxonomy" id="61149"/>
    <lineage>
        <taxon>Eukaryota</taxon>
        <taxon>Viridiplantae</taxon>
        <taxon>Streptophyta</taxon>
        <taxon>Embryophyta</taxon>
        <taxon>Tracheophyta</taxon>
        <taxon>Spermatophyta</taxon>
        <taxon>Magnoliopsida</taxon>
        <taxon>eudicotyledons</taxon>
        <taxon>Gunneridae</taxon>
        <taxon>Pentapetalae</taxon>
        <taxon>rosids</taxon>
        <taxon>fabids</taxon>
        <taxon>Malpighiales</taxon>
        <taxon>Rhizophoraceae</taxon>
        <taxon>Rhizophora</taxon>
    </lineage>
</organism>